<sequence>MALDNIGHQQKKSQFTTTGIQANFETYTIDSNEKRNKIKNGHLNIR</sequence>
<dbReference type="KEGG" id="nla:NLA_2030"/>
<evidence type="ECO:0000313" key="1">
    <source>
        <dbReference type="EMBL" id="CBN86444.1"/>
    </source>
</evidence>
<dbReference type="HOGENOM" id="CLU_3186224_0_0_4"/>
<name>E4ZAI2_NEIL0</name>
<proteinExistence type="predicted"/>
<dbReference type="EMBL" id="FN995097">
    <property type="protein sequence ID" value="CBN86444.1"/>
    <property type="molecule type" value="Genomic_DNA"/>
</dbReference>
<organism evidence="1 2">
    <name type="scientific">Neisseria lactamica (strain 020-06)</name>
    <dbReference type="NCBI Taxonomy" id="489653"/>
    <lineage>
        <taxon>Bacteria</taxon>
        <taxon>Pseudomonadati</taxon>
        <taxon>Pseudomonadota</taxon>
        <taxon>Betaproteobacteria</taxon>
        <taxon>Neisseriales</taxon>
        <taxon>Neisseriaceae</taxon>
        <taxon>Neisseria</taxon>
    </lineage>
</organism>
<dbReference type="AlphaFoldDB" id="E4ZAI2"/>
<gene>
    <name evidence="1" type="ordered locus">NLA_2030</name>
</gene>
<evidence type="ECO:0000313" key="2">
    <source>
        <dbReference type="Proteomes" id="UP000008723"/>
    </source>
</evidence>
<accession>E4ZAI2</accession>
<reference evidence="1 2" key="1">
    <citation type="journal article" date="2010" name="BMC Genomics">
        <title>Independent evolution of the core and accessory gene sets in the genus Neisseria: insights gained from the genome of Neisseria lactamica isolate 020-06.</title>
        <authorList>
            <person name="Bennett J.S."/>
            <person name="Bentley S.D."/>
            <person name="Vernikos G.S."/>
            <person name="Quail M.A."/>
            <person name="Cherevach I."/>
            <person name="White B."/>
            <person name="Parkhill J."/>
            <person name="Maiden M.C."/>
        </authorList>
    </citation>
    <scope>NUCLEOTIDE SEQUENCE [LARGE SCALE GENOMIC DNA]</scope>
    <source>
        <strain evidence="1 2">020-06</strain>
    </source>
</reference>
<dbReference type="Proteomes" id="UP000008723">
    <property type="component" value="Chromosome"/>
</dbReference>
<protein>
    <submittedName>
        <fullName evidence="1">Uncharacterized protein</fullName>
    </submittedName>
</protein>